<accession>A0A1Y2C8S8</accession>
<dbReference type="EMBL" id="MCGO01000025">
    <property type="protein sequence ID" value="ORY43443.1"/>
    <property type="molecule type" value="Genomic_DNA"/>
</dbReference>
<dbReference type="PANTHER" id="PTHR24148:SF64">
    <property type="entry name" value="HETEROKARYON INCOMPATIBILITY DOMAIN-CONTAINING PROTEIN"/>
    <property type="match status" value="1"/>
</dbReference>
<keyword evidence="4" id="KW-1185">Reference proteome</keyword>
<organism evidence="3 4">
    <name type="scientific">Rhizoclosmatium globosum</name>
    <dbReference type="NCBI Taxonomy" id="329046"/>
    <lineage>
        <taxon>Eukaryota</taxon>
        <taxon>Fungi</taxon>
        <taxon>Fungi incertae sedis</taxon>
        <taxon>Chytridiomycota</taxon>
        <taxon>Chytridiomycota incertae sedis</taxon>
        <taxon>Chytridiomycetes</taxon>
        <taxon>Chytridiales</taxon>
        <taxon>Chytriomycetaceae</taxon>
        <taxon>Rhizoclosmatium</taxon>
    </lineage>
</organism>
<proteinExistence type="predicted"/>
<comment type="caution">
    <text evidence="3">The sequence shown here is derived from an EMBL/GenBank/DDBJ whole genome shotgun (WGS) entry which is preliminary data.</text>
</comment>
<feature type="region of interest" description="Disordered" evidence="1">
    <location>
        <begin position="1"/>
        <end position="61"/>
    </location>
</feature>
<dbReference type="PANTHER" id="PTHR24148">
    <property type="entry name" value="ANKYRIN REPEAT DOMAIN-CONTAINING PROTEIN 39 HOMOLOG-RELATED"/>
    <property type="match status" value="1"/>
</dbReference>
<feature type="domain" description="Heterokaryon incompatibility" evidence="2">
    <location>
        <begin position="82"/>
        <end position="219"/>
    </location>
</feature>
<dbReference type="OrthoDB" id="2141249at2759"/>
<name>A0A1Y2C8S8_9FUNG</name>
<sequence length="693" mass="77584">MGCGASKPKVQPVLETSKKSLKEVAPTPKKKPSSETQLSKKAPKSKPTQSKPKTFLSEPKPLPIKPEPYLITGPPDFTAAFNVISHVWGPTQLIQHRSNRILTVSSRQKLEKITNIGDETATPLWVDFYSINQEDSSDKCHQIGIMHDIYRTARQTFVCLTCEEKKKLDAVALVDFERADQCRSGIKYKGEDPTEIRNRVNLYRAALEVYNSRVWTLQESIMSQDVWYTCSCTDKPCSGVMVSRRYLLKSITSIAHFYANEAPHEMITAQLQRYTEDVSSVLGVLDPSDDTFKKSLVRHMLNRGCMQLQDYYFGMQAIANFSQKFEYTTDWQKTVRWLAAYAFPLFHFDSLEPGIDGAWFTPQTLNTQGKTMQQVFRITGVINSNANVDIHSDGINLVCENVTIATPTILGLATGMEITEFAYRHGTLQFQPHDTLAGKYNNTDNLHIAISQLLVLIAKETGFFEGRPNVSALNQIFDYLDRGARRYGYFHFCNELHDNMMSIKLAVAEMKKGGDSGTMNHVSLGQTFSKATLLERITVVVWGMRASEDGWYNPFPSFLWTLVMESLSHACCCAGLFVSVSMDGVTSVAEPVGDFSSKKLYAVKVGLTNEGGQVLGLTTASKNVLGAELICLGGSWFLTRTHVDVGEEICIVNRLEPVWGAFTHASAYSEVSGIETQRMDDYETLIIKHEKAK</sequence>
<dbReference type="AlphaFoldDB" id="A0A1Y2C8S8"/>
<dbReference type="Proteomes" id="UP000193642">
    <property type="component" value="Unassembled WGS sequence"/>
</dbReference>
<evidence type="ECO:0000256" key="1">
    <source>
        <dbReference type="SAM" id="MobiDB-lite"/>
    </source>
</evidence>
<dbReference type="InterPro" id="IPR052895">
    <property type="entry name" value="HetReg/Transcr_Mod"/>
</dbReference>
<evidence type="ECO:0000259" key="2">
    <source>
        <dbReference type="Pfam" id="PF06985"/>
    </source>
</evidence>
<protein>
    <recommendedName>
        <fullName evidence="2">Heterokaryon incompatibility domain-containing protein</fullName>
    </recommendedName>
</protein>
<gene>
    <name evidence="3" type="ORF">BCR33DRAFT_851166</name>
</gene>
<dbReference type="Pfam" id="PF06985">
    <property type="entry name" value="HET"/>
    <property type="match status" value="1"/>
</dbReference>
<reference evidence="3 4" key="1">
    <citation type="submission" date="2016-07" db="EMBL/GenBank/DDBJ databases">
        <title>Pervasive Adenine N6-methylation of Active Genes in Fungi.</title>
        <authorList>
            <consortium name="DOE Joint Genome Institute"/>
            <person name="Mondo S.J."/>
            <person name="Dannebaum R.O."/>
            <person name="Kuo R.C."/>
            <person name="Labutti K."/>
            <person name="Haridas S."/>
            <person name="Kuo A."/>
            <person name="Salamov A."/>
            <person name="Ahrendt S.R."/>
            <person name="Lipzen A."/>
            <person name="Sullivan W."/>
            <person name="Andreopoulos W.B."/>
            <person name="Clum A."/>
            <person name="Lindquist E."/>
            <person name="Daum C."/>
            <person name="Ramamoorthy G.K."/>
            <person name="Gryganskyi A."/>
            <person name="Culley D."/>
            <person name="Magnuson J.K."/>
            <person name="James T.Y."/>
            <person name="O'Malley M.A."/>
            <person name="Stajich J.E."/>
            <person name="Spatafora J.W."/>
            <person name="Visel A."/>
            <person name="Grigoriev I.V."/>
        </authorList>
    </citation>
    <scope>NUCLEOTIDE SEQUENCE [LARGE SCALE GENOMIC DNA]</scope>
    <source>
        <strain evidence="3 4">JEL800</strain>
    </source>
</reference>
<evidence type="ECO:0000313" key="4">
    <source>
        <dbReference type="Proteomes" id="UP000193642"/>
    </source>
</evidence>
<dbReference type="InterPro" id="IPR010730">
    <property type="entry name" value="HET"/>
</dbReference>
<evidence type="ECO:0000313" key="3">
    <source>
        <dbReference type="EMBL" id="ORY43443.1"/>
    </source>
</evidence>